<reference evidence="4 5" key="1">
    <citation type="submission" date="2018-03" db="EMBL/GenBank/DDBJ databases">
        <title>The Complete Genome of Celeribacter baekdonensis strain LH4, a Thiosulfate-Oxidizing Alphaproteobacterium Isolated from Gulf of Mexico Continental Slope Sediments.</title>
        <authorList>
            <person name="Flood B.E."/>
            <person name="Bailey J.V."/>
            <person name="Leprich D."/>
        </authorList>
    </citation>
    <scope>NUCLEOTIDE SEQUENCE [LARGE SCALE GENOMIC DNA]</scope>
    <source>
        <strain evidence="4 5">LH4</strain>
    </source>
</reference>
<dbReference type="PANTHER" id="PTHR38340">
    <property type="entry name" value="S-LAYER PROTEIN"/>
    <property type="match status" value="1"/>
</dbReference>
<dbReference type="KEGG" id="cbak:DA792_05605"/>
<dbReference type="Pfam" id="PF00353">
    <property type="entry name" value="HemolysinCabind"/>
    <property type="match status" value="4"/>
</dbReference>
<dbReference type="InterPro" id="IPR036844">
    <property type="entry name" value="Hint_dom_sf"/>
</dbReference>
<dbReference type="EMBL" id="CP028475">
    <property type="protein sequence ID" value="AVW90631.1"/>
    <property type="molecule type" value="Genomic_DNA"/>
</dbReference>
<dbReference type="Gene3D" id="2.150.10.10">
    <property type="entry name" value="Serralysin-like metalloprotease, C-terminal"/>
    <property type="match status" value="3"/>
</dbReference>
<dbReference type="PRINTS" id="PR00313">
    <property type="entry name" value="CABNDNGRPT"/>
</dbReference>
<evidence type="ECO:0000256" key="2">
    <source>
        <dbReference type="ARBA" id="ARBA00022525"/>
    </source>
</evidence>
<dbReference type="SUPFAM" id="SSF51294">
    <property type="entry name" value="Hedgehog/intein (Hint) domain"/>
    <property type="match status" value="1"/>
</dbReference>
<dbReference type="PANTHER" id="PTHR38340:SF1">
    <property type="entry name" value="S-LAYER PROTEIN"/>
    <property type="match status" value="1"/>
</dbReference>
<evidence type="ECO:0000256" key="1">
    <source>
        <dbReference type="ARBA" id="ARBA00004613"/>
    </source>
</evidence>
<protein>
    <recommendedName>
        <fullName evidence="3">Hedgehog/Intein (Hint) domain-containing protein</fullName>
    </recommendedName>
</protein>
<dbReference type="InterPro" id="IPR018511">
    <property type="entry name" value="Hemolysin-typ_Ca-bd_CS"/>
</dbReference>
<feature type="domain" description="Hedgehog/Intein (Hint)" evidence="3">
    <location>
        <begin position="396"/>
        <end position="540"/>
    </location>
</feature>
<keyword evidence="2" id="KW-0964">Secreted</keyword>
<dbReference type="Proteomes" id="UP000241447">
    <property type="component" value="Chromosome"/>
</dbReference>
<name>A0A2R4M0F2_9RHOB</name>
<evidence type="ECO:0000313" key="4">
    <source>
        <dbReference type="EMBL" id="AVW90631.1"/>
    </source>
</evidence>
<sequence length="633" mass="66958">MSTYTLRGYALSDFYSSTGSATVAPGDVVQLAPTWDAASDYLQVNVTDDEGIFHGDANFDEVGSDSNQLGTITDSSGNTLASGRIYLEDRITLSDGEGNIVYVYVVEIGGGEQAILTNPAIVPGVTYMVSAVDNVDTSSGTTPYYNDMPWSPYDAATGQTYDGGAYSDQIEAGGGDDTVYSGGGDDTVYGGDGNDTIYYGTGGATQSDGDTVYGGEGNDLIDDVSGTEYVYDDTLYGEGGNDILYGGGGHDEIYGGTGDDQIFGETGHDELYGGDGADSIYGGEGYDIIDGGAGDDLLSGGSEEDVFVFQDGSGIDTITDFDMGDSDLNGITNDQFDVSALTDAEGNPVNAWDVVVSDNGAGDAVLTFPNGESVILWGVAPTQVDTAPELYSIGIPCYVSGTRIMTPSGEVPVEDLRTGDLISTLDAGPQPLLWHGVRHLGRDILAEHPELLPVLIRDGTFGNRGDLLVSPQHGIYVPDLRFGPDAGRHRVFARAKHLLTTQAGVRVARGKREVCYHHLLLPRHAVIRANGALSESLYPGRFALSGFDRVAKAELFDLFPALEAILRTAVHGVDPVTTQLYGPPAHPYLSGADLRHYGRIASQHQMVTIDRAVAINTDEAATRFATPYILANR</sequence>
<proteinExistence type="predicted"/>
<dbReference type="OrthoDB" id="6305173at2"/>
<dbReference type="InterPro" id="IPR028992">
    <property type="entry name" value="Hedgehog/Intein_dom"/>
</dbReference>
<evidence type="ECO:0000259" key="3">
    <source>
        <dbReference type="Pfam" id="PF13403"/>
    </source>
</evidence>
<dbReference type="SUPFAM" id="SSF51120">
    <property type="entry name" value="beta-Roll"/>
    <property type="match status" value="2"/>
</dbReference>
<comment type="subcellular location">
    <subcellularLocation>
        <location evidence="1">Secreted</location>
    </subcellularLocation>
</comment>
<dbReference type="PROSITE" id="PS00330">
    <property type="entry name" value="HEMOLYSIN_CALCIUM"/>
    <property type="match status" value="3"/>
</dbReference>
<evidence type="ECO:0000313" key="5">
    <source>
        <dbReference type="Proteomes" id="UP000241447"/>
    </source>
</evidence>
<dbReference type="AlphaFoldDB" id="A0A2R4M0F2"/>
<dbReference type="GO" id="GO:0005509">
    <property type="term" value="F:calcium ion binding"/>
    <property type="evidence" value="ECO:0007669"/>
    <property type="project" value="InterPro"/>
</dbReference>
<dbReference type="InterPro" id="IPR050557">
    <property type="entry name" value="RTX_toxin/Mannuronan_C5-epim"/>
</dbReference>
<gene>
    <name evidence="4" type="ORF">DA792_05605</name>
</gene>
<organism evidence="4 5">
    <name type="scientific">Celeribacter baekdonensis</name>
    <dbReference type="NCBI Taxonomy" id="875171"/>
    <lineage>
        <taxon>Bacteria</taxon>
        <taxon>Pseudomonadati</taxon>
        <taxon>Pseudomonadota</taxon>
        <taxon>Alphaproteobacteria</taxon>
        <taxon>Rhodobacterales</taxon>
        <taxon>Roseobacteraceae</taxon>
        <taxon>Celeribacter</taxon>
    </lineage>
</organism>
<dbReference type="RefSeq" id="WP_107718848.1">
    <property type="nucleotide sequence ID" value="NZ_CP028475.1"/>
</dbReference>
<accession>A0A2R4M0F2</accession>
<dbReference type="GO" id="GO:0005576">
    <property type="term" value="C:extracellular region"/>
    <property type="evidence" value="ECO:0007669"/>
    <property type="project" value="UniProtKB-SubCell"/>
</dbReference>
<dbReference type="InterPro" id="IPR001343">
    <property type="entry name" value="Hemolysn_Ca-bd"/>
</dbReference>
<dbReference type="InterPro" id="IPR011049">
    <property type="entry name" value="Serralysin-like_metalloprot_C"/>
</dbReference>
<dbReference type="Pfam" id="PF13403">
    <property type="entry name" value="Hint_2"/>
    <property type="match status" value="1"/>
</dbReference>